<dbReference type="Gene3D" id="1.10.10.60">
    <property type="entry name" value="Homeodomain-like"/>
    <property type="match status" value="2"/>
</dbReference>
<dbReference type="PROSITE" id="PS01124">
    <property type="entry name" value="HTH_ARAC_FAMILY_2"/>
    <property type="match status" value="1"/>
</dbReference>
<evidence type="ECO:0000256" key="3">
    <source>
        <dbReference type="ARBA" id="ARBA00023163"/>
    </source>
</evidence>
<dbReference type="PANTHER" id="PTHR43280:SF34">
    <property type="entry name" value="ARAC-FAMILY TRANSCRIPTIONAL REGULATOR"/>
    <property type="match status" value="1"/>
</dbReference>
<organism evidence="5 6">
    <name type="scientific">Marinicrinis lubricantis</name>
    <dbReference type="NCBI Taxonomy" id="2086470"/>
    <lineage>
        <taxon>Bacteria</taxon>
        <taxon>Bacillati</taxon>
        <taxon>Bacillota</taxon>
        <taxon>Bacilli</taxon>
        <taxon>Bacillales</taxon>
        <taxon>Paenibacillaceae</taxon>
    </lineage>
</organism>
<dbReference type="RefSeq" id="WP_379895252.1">
    <property type="nucleotide sequence ID" value="NZ_CBCSCT010000030.1"/>
</dbReference>
<evidence type="ECO:0000313" key="6">
    <source>
        <dbReference type="Proteomes" id="UP001596250"/>
    </source>
</evidence>
<dbReference type="InterPro" id="IPR020449">
    <property type="entry name" value="Tscrpt_reg_AraC-type_HTH"/>
</dbReference>
<protein>
    <submittedName>
        <fullName evidence="5">Helix-turn-helix domain-containing protein</fullName>
    </submittedName>
</protein>
<dbReference type="EMBL" id="JBHSQV010000171">
    <property type="protein sequence ID" value="MFC5987833.1"/>
    <property type="molecule type" value="Genomic_DNA"/>
</dbReference>
<dbReference type="Pfam" id="PF12833">
    <property type="entry name" value="HTH_18"/>
    <property type="match status" value="1"/>
</dbReference>
<dbReference type="InterPro" id="IPR009057">
    <property type="entry name" value="Homeodomain-like_sf"/>
</dbReference>
<dbReference type="SUPFAM" id="SSF46689">
    <property type="entry name" value="Homeodomain-like"/>
    <property type="match status" value="2"/>
</dbReference>
<dbReference type="PANTHER" id="PTHR43280">
    <property type="entry name" value="ARAC-FAMILY TRANSCRIPTIONAL REGULATOR"/>
    <property type="match status" value="1"/>
</dbReference>
<evidence type="ECO:0000259" key="4">
    <source>
        <dbReference type="PROSITE" id="PS01124"/>
    </source>
</evidence>
<accession>A0ABW1IS01</accession>
<keyword evidence="2" id="KW-0238">DNA-binding</keyword>
<evidence type="ECO:0000256" key="1">
    <source>
        <dbReference type="ARBA" id="ARBA00023015"/>
    </source>
</evidence>
<name>A0ABW1IS01_9BACL</name>
<dbReference type="InterPro" id="IPR018060">
    <property type="entry name" value="HTH_AraC"/>
</dbReference>
<dbReference type="PRINTS" id="PR00032">
    <property type="entry name" value="HTHARAC"/>
</dbReference>
<gene>
    <name evidence="5" type="ORF">ACFPXP_15615</name>
</gene>
<evidence type="ECO:0000256" key="2">
    <source>
        <dbReference type="ARBA" id="ARBA00023125"/>
    </source>
</evidence>
<keyword evidence="6" id="KW-1185">Reference proteome</keyword>
<proteinExistence type="predicted"/>
<dbReference type="SMART" id="SM00342">
    <property type="entry name" value="HTH_ARAC"/>
    <property type="match status" value="1"/>
</dbReference>
<dbReference type="Proteomes" id="UP001596250">
    <property type="component" value="Unassembled WGS sequence"/>
</dbReference>
<sequence>MNHELQALCSHISESFHLPVFLLDTKGKPLLELTSSYTINPLYLHHKDRLFRSSSLHINTSLDFPIVATTPFYENFICIHIHEDGIYRGTLLLGPSTTYPLSDREIAGLLSDYPQHTDRTGFIRYYHSLPVIKKEQLIHMGILVHYMVNHTLWSYDQVLEKNKELKRSPIHIEPPEIEVSKRLQKVVFHHDPLVEKRLLNHIKEGRVDEVRKSFGAIPEEEFGVLSKSSFLRSRKNIAISAITIATRSAMEGGLHPEIAYTLSDVFIQQVEEVHQINDINHLVEEAMCAFAEKVLGAKEESSSRIVTVCKNYIFKHLYDSISLNDLADHTKLNPSYLSKLFKKETGITMTEYIQKVRIDEAKNLLSLTQTPISEISSWMHFTDQSYFTKIFKKHVGVTPKRFREKNHRTIGRLT</sequence>
<reference evidence="6" key="1">
    <citation type="journal article" date="2019" name="Int. J. Syst. Evol. Microbiol.">
        <title>The Global Catalogue of Microorganisms (GCM) 10K type strain sequencing project: providing services to taxonomists for standard genome sequencing and annotation.</title>
        <authorList>
            <consortium name="The Broad Institute Genomics Platform"/>
            <consortium name="The Broad Institute Genome Sequencing Center for Infectious Disease"/>
            <person name="Wu L."/>
            <person name="Ma J."/>
        </authorList>
    </citation>
    <scope>NUCLEOTIDE SEQUENCE [LARGE SCALE GENOMIC DNA]</scope>
    <source>
        <strain evidence="6">CCM 8749</strain>
    </source>
</reference>
<keyword evidence="3" id="KW-0804">Transcription</keyword>
<evidence type="ECO:0000313" key="5">
    <source>
        <dbReference type="EMBL" id="MFC5987833.1"/>
    </source>
</evidence>
<feature type="domain" description="HTH araC/xylS-type" evidence="4">
    <location>
        <begin position="307"/>
        <end position="405"/>
    </location>
</feature>
<keyword evidence="1" id="KW-0805">Transcription regulation</keyword>
<comment type="caution">
    <text evidence="5">The sequence shown here is derived from an EMBL/GenBank/DDBJ whole genome shotgun (WGS) entry which is preliminary data.</text>
</comment>